<dbReference type="EMBL" id="BLXT01004491">
    <property type="protein sequence ID" value="GFO13540.1"/>
    <property type="molecule type" value="Genomic_DNA"/>
</dbReference>
<name>A0AAV4AYU2_9GAST</name>
<comment type="caution">
    <text evidence="1">The sequence shown here is derived from an EMBL/GenBank/DDBJ whole genome shotgun (WGS) entry which is preliminary data.</text>
</comment>
<proteinExistence type="predicted"/>
<protein>
    <submittedName>
        <fullName evidence="1">Uncharacterized protein</fullName>
    </submittedName>
</protein>
<sequence>MWKEKPLIAETHAFASRSKQMGQTGVQLVFLGPSGAPKPSVGVEGERQGKACEIRAVGSSSQCGLSLKHQPGSPSIHLTADGSRLLLWCSVAGSRVVAEVLASLLFLLHHVTRKRVRAPDKASSDERIITI</sequence>
<organism evidence="1 2">
    <name type="scientific">Plakobranchus ocellatus</name>
    <dbReference type="NCBI Taxonomy" id="259542"/>
    <lineage>
        <taxon>Eukaryota</taxon>
        <taxon>Metazoa</taxon>
        <taxon>Spiralia</taxon>
        <taxon>Lophotrochozoa</taxon>
        <taxon>Mollusca</taxon>
        <taxon>Gastropoda</taxon>
        <taxon>Heterobranchia</taxon>
        <taxon>Euthyneura</taxon>
        <taxon>Panpulmonata</taxon>
        <taxon>Sacoglossa</taxon>
        <taxon>Placobranchoidea</taxon>
        <taxon>Plakobranchidae</taxon>
        <taxon>Plakobranchus</taxon>
    </lineage>
</organism>
<dbReference type="Proteomes" id="UP000735302">
    <property type="component" value="Unassembled WGS sequence"/>
</dbReference>
<gene>
    <name evidence="1" type="ORF">PoB_004004500</name>
</gene>
<dbReference type="AlphaFoldDB" id="A0AAV4AYU2"/>
<reference evidence="1 2" key="1">
    <citation type="journal article" date="2021" name="Elife">
        <title>Chloroplast acquisition without the gene transfer in kleptoplastic sea slugs, Plakobranchus ocellatus.</title>
        <authorList>
            <person name="Maeda T."/>
            <person name="Takahashi S."/>
            <person name="Yoshida T."/>
            <person name="Shimamura S."/>
            <person name="Takaki Y."/>
            <person name="Nagai Y."/>
            <person name="Toyoda A."/>
            <person name="Suzuki Y."/>
            <person name="Arimoto A."/>
            <person name="Ishii H."/>
            <person name="Satoh N."/>
            <person name="Nishiyama T."/>
            <person name="Hasebe M."/>
            <person name="Maruyama T."/>
            <person name="Minagawa J."/>
            <person name="Obokata J."/>
            <person name="Shigenobu S."/>
        </authorList>
    </citation>
    <scope>NUCLEOTIDE SEQUENCE [LARGE SCALE GENOMIC DNA]</scope>
</reference>
<accession>A0AAV4AYU2</accession>
<keyword evidence="2" id="KW-1185">Reference proteome</keyword>
<evidence type="ECO:0000313" key="2">
    <source>
        <dbReference type="Proteomes" id="UP000735302"/>
    </source>
</evidence>
<evidence type="ECO:0000313" key="1">
    <source>
        <dbReference type="EMBL" id="GFO13540.1"/>
    </source>
</evidence>